<protein>
    <submittedName>
        <fullName evidence="1">Uncharacterized protein</fullName>
    </submittedName>
</protein>
<dbReference type="EMBL" id="VSSQ01002029">
    <property type="protein sequence ID" value="MPM12843.1"/>
    <property type="molecule type" value="Genomic_DNA"/>
</dbReference>
<comment type="caution">
    <text evidence="1">The sequence shown here is derived from an EMBL/GenBank/DDBJ whole genome shotgun (WGS) entry which is preliminary data.</text>
</comment>
<proteinExistence type="predicted"/>
<dbReference type="AlphaFoldDB" id="A0A644XFA0"/>
<organism evidence="1">
    <name type="scientific">bioreactor metagenome</name>
    <dbReference type="NCBI Taxonomy" id="1076179"/>
    <lineage>
        <taxon>unclassified sequences</taxon>
        <taxon>metagenomes</taxon>
        <taxon>ecological metagenomes</taxon>
    </lineage>
</organism>
<accession>A0A644XFA0</accession>
<sequence length="59" mass="6638">MENDTFLQNYNFPRLKSTDLTLGTNKGFICFEIPAEAVKGDLSLVYTSAEMSLEIPLLH</sequence>
<reference evidence="1" key="1">
    <citation type="submission" date="2019-08" db="EMBL/GenBank/DDBJ databases">
        <authorList>
            <person name="Kucharzyk K."/>
            <person name="Murdoch R.W."/>
            <person name="Higgins S."/>
            <person name="Loffler F."/>
        </authorList>
    </citation>
    <scope>NUCLEOTIDE SEQUENCE</scope>
</reference>
<gene>
    <name evidence="1" type="ORF">SDC9_59197</name>
</gene>
<name>A0A644XFA0_9ZZZZ</name>
<evidence type="ECO:0000313" key="1">
    <source>
        <dbReference type="EMBL" id="MPM12843.1"/>
    </source>
</evidence>